<dbReference type="SUPFAM" id="SSF52200">
    <property type="entry name" value="Toll/Interleukin receptor TIR domain"/>
    <property type="match status" value="1"/>
</dbReference>
<dbReference type="GO" id="GO:0030425">
    <property type="term" value="C:dendrite"/>
    <property type="evidence" value="ECO:0007669"/>
    <property type="project" value="TreeGrafter"/>
</dbReference>
<dbReference type="GO" id="GO:0048678">
    <property type="term" value="P:response to axon injury"/>
    <property type="evidence" value="ECO:0007669"/>
    <property type="project" value="InterPro"/>
</dbReference>
<dbReference type="GO" id="GO:0034128">
    <property type="term" value="P:negative regulation of MyD88-independent toll-like receptor signaling pathway"/>
    <property type="evidence" value="ECO:0007669"/>
    <property type="project" value="InterPro"/>
</dbReference>
<evidence type="ECO:0000256" key="2">
    <source>
        <dbReference type="ARBA" id="ARBA00022490"/>
    </source>
</evidence>
<sequence length="186" mass="21463">LKPKEDEFFRKSRSSLEKFDVFISYRRSNGSNLASLLKIYLEQRGFSVYLDVVSLQTGQFTENILDTIKETKNFVLVLSSNALDRCMDDKGCNDWVHREIAQALQRECNIIPVLDHFQWPDQESLPEDIKAITSFNAVTWIHEYQSNCLDKIERFIISTEQDGSITTGGHLVTDCEMQSSSKRRSN</sequence>
<dbReference type="OrthoDB" id="202764at2759"/>
<keyword evidence="5" id="KW-0378">Hydrolase</keyword>
<dbReference type="InterPro" id="IPR000157">
    <property type="entry name" value="TIR_dom"/>
</dbReference>
<protein>
    <submittedName>
        <fullName evidence="5">NAD(+) hydrolase sarm1</fullName>
    </submittedName>
</protein>
<organism evidence="5 6">
    <name type="scientific">Trichonephila inaurata madagascariensis</name>
    <dbReference type="NCBI Taxonomy" id="2747483"/>
    <lineage>
        <taxon>Eukaryota</taxon>
        <taxon>Metazoa</taxon>
        <taxon>Ecdysozoa</taxon>
        <taxon>Arthropoda</taxon>
        <taxon>Chelicerata</taxon>
        <taxon>Arachnida</taxon>
        <taxon>Araneae</taxon>
        <taxon>Araneomorphae</taxon>
        <taxon>Entelegynae</taxon>
        <taxon>Araneoidea</taxon>
        <taxon>Nephilidae</taxon>
        <taxon>Trichonephila</taxon>
        <taxon>Trichonephila inaurata</taxon>
    </lineage>
</organism>
<dbReference type="PROSITE" id="PS50104">
    <property type="entry name" value="TIR"/>
    <property type="match status" value="1"/>
</dbReference>
<dbReference type="Pfam" id="PF13676">
    <property type="entry name" value="TIR_2"/>
    <property type="match status" value="1"/>
</dbReference>
<comment type="subcellular location">
    <subcellularLocation>
        <location evidence="1">Cytoplasm</location>
    </subcellularLocation>
</comment>
<feature type="domain" description="TIR" evidence="4">
    <location>
        <begin position="17"/>
        <end position="160"/>
    </location>
</feature>
<dbReference type="InterPro" id="IPR035897">
    <property type="entry name" value="Toll_tir_struct_dom_sf"/>
</dbReference>
<dbReference type="InterPro" id="IPR039184">
    <property type="entry name" value="SARM1"/>
</dbReference>
<evidence type="ECO:0000313" key="5">
    <source>
        <dbReference type="EMBL" id="GFY69213.1"/>
    </source>
</evidence>
<feature type="non-terminal residue" evidence="5">
    <location>
        <position position="186"/>
    </location>
</feature>
<gene>
    <name evidence="5" type="primary">Ect4</name>
    <name evidence="5" type="ORF">TNIN_276101</name>
</gene>
<dbReference type="PANTHER" id="PTHR22998">
    <property type="entry name" value="SARM1"/>
    <property type="match status" value="1"/>
</dbReference>
<proteinExistence type="predicted"/>
<evidence type="ECO:0000256" key="1">
    <source>
        <dbReference type="ARBA" id="ARBA00004496"/>
    </source>
</evidence>
<reference evidence="5" key="1">
    <citation type="submission" date="2020-08" db="EMBL/GenBank/DDBJ databases">
        <title>Multicomponent nature underlies the extraordinary mechanical properties of spider dragline silk.</title>
        <authorList>
            <person name="Kono N."/>
            <person name="Nakamura H."/>
            <person name="Mori M."/>
            <person name="Yoshida Y."/>
            <person name="Ohtoshi R."/>
            <person name="Malay A.D."/>
            <person name="Moran D.A.P."/>
            <person name="Tomita M."/>
            <person name="Numata K."/>
            <person name="Arakawa K."/>
        </authorList>
    </citation>
    <scope>NUCLEOTIDE SEQUENCE</scope>
</reference>
<evidence type="ECO:0000259" key="4">
    <source>
        <dbReference type="PROSITE" id="PS50104"/>
    </source>
</evidence>
<dbReference type="AlphaFoldDB" id="A0A8X7CHK0"/>
<dbReference type="Gene3D" id="3.40.50.10140">
    <property type="entry name" value="Toll/interleukin-1 receptor homology (TIR) domain"/>
    <property type="match status" value="1"/>
</dbReference>
<dbReference type="GO" id="GO:0003953">
    <property type="term" value="F:NAD+ nucleosidase activity"/>
    <property type="evidence" value="ECO:0007669"/>
    <property type="project" value="InterPro"/>
</dbReference>
<evidence type="ECO:0000256" key="3">
    <source>
        <dbReference type="ARBA" id="ARBA00022737"/>
    </source>
</evidence>
<dbReference type="PANTHER" id="PTHR22998:SF1">
    <property type="entry name" value="NAD(+) HYDROLASE SARM1"/>
    <property type="match status" value="1"/>
</dbReference>
<dbReference type="GO" id="GO:0007165">
    <property type="term" value="P:signal transduction"/>
    <property type="evidence" value="ECO:0007669"/>
    <property type="project" value="InterPro"/>
</dbReference>
<dbReference type="Proteomes" id="UP000886998">
    <property type="component" value="Unassembled WGS sequence"/>
</dbReference>
<keyword evidence="2" id="KW-0963">Cytoplasm</keyword>
<keyword evidence="6" id="KW-1185">Reference proteome</keyword>
<comment type="caution">
    <text evidence="5">The sequence shown here is derived from an EMBL/GenBank/DDBJ whole genome shotgun (WGS) entry which is preliminary data.</text>
</comment>
<evidence type="ECO:0000313" key="6">
    <source>
        <dbReference type="Proteomes" id="UP000886998"/>
    </source>
</evidence>
<accession>A0A8X7CHK0</accession>
<dbReference type="SMART" id="SM00255">
    <property type="entry name" value="TIR"/>
    <property type="match status" value="1"/>
</dbReference>
<keyword evidence="3" id="KW-0677">Repeat</keyword>
<dbReference type="EMBL" id="BMAV01017506">
    <property type="protein sequence ID" value="GFY69213.1"/>
    <property type="molecule type" value="Genomic_DNA"/>
</dbReference>
<dbReference type="GO" id="GO:0035591">
    <property type="term" value="F:signaling adaptor activity"/>
    <property type="evidence" value="ECO:0007669"/>
    <property type="project" value="InterPro"/>
</dbReference>
<name>A0A8X7CHK0_9ARAC</name>
<dbReference type="GO" id="GO:0005737">
    <property type="term" value="C:cytoplasm"/>
    <property type="evidence" value="ECO:0007669"/>
    <property type="project" value="UniProtKB-SubCell"/>
</dbReference>